<keyword evidence="3" id="KW-0645">Protease</keyword>
<sequence length="208" mass="22798">MIHRLSYAFANWIGKHTSESQPVPVMAYGIEILLNTFIQLGAILILAYWLGLFGSALVVLMAFSLLRIVSGGKHLSTFLRCTVADVILINFLAWTAVQVASAHWSIHGPLLFLLMAGTWFSVHRYAPVINPKRPRSRLQVHGRKYSKTVVLAATILAAIFYPFSAALSAAIVLGMATQGASITPVGCKAVDRLDRRLSSISSKIFIFN</sequence>
<keyword evidence="5" id="KW-0378">Hydrolase</keyword>
<dbReference type="GO" id="GO:0006508">
    <property type="term" value="P:proteolysis"/>
    <property type="evidence" value="ECO:0007669"/>
    <property type="project" value="UniProtKB-KW"/>
</dbReference>
<keyword evidence="7 8" id="KW-0472">Membrane</keyword>
<dbReference type="GO" id="GO:0008233">
    <property type="term" value="F:peptidase activity"/>
    <property type="evidence" value="ECO:0007669"/>
    <property type="project" value="UniProtKB-KW"/>
</dbReference>
<feature type="transmembrane region" description="Helical" evidence="8">
    <location>
        <begin position="148"/>
        <end position="176"/>
    </location>
</feature>
<keyword evidence="1" id="KW-1003">Cell membrane</keyword>
<dbReference type="GO" id="GO:0016020">
    <property type="term" value="C:membrane"/>
    <property type="evidence" value="ECO:0007669"/>
    <property type="project" value="InterPro"/>
</dbReference>
<evidence type="ECO:0000256" key="1">
    <source>
        <dbReference type="ARBA" id="ARBA00022475"/>
    </source>
</evidence>
<accession>A0A1Y3PP29</accession>
<evidence type="ECO:0008006" key="11">
    <source>
        <dbReference type="Google" id="ProtNLM"/>
    </source>
</evidence>
<comment type="caution">
    <text evidence="9">The sequence shown here is derived from an EMBL/GenBank/DDBJ whole genome shotgun (WGS) entry which is preliminary data.</text>
</comment>
<evidence type="ECO:0000313" key="10">
    <source>
        <dbReference type="Proteomes" id="UP000196475"/>
    </source>
</evidence>
<protein>
    <recommendedName>
        <fullName evidence="11">AgrB-like protein</fullName>
    </recommendedName>
</protein>
<keyword evidence="2" id="KW-0673">Quorum sensing</keyword>
<evidence type="ECO:0000256" key="8">
    <source>
        <dbReference type="SAM" id="Phobius"/>
    </source>
</evidence>
<dbReference type="GO" id="GO:0009372">
    <property type="term" value="P:quorum sensing"/>
    <property type="evidence" value="ECO:0007669"/>
    <property type="project" value="UniProtKB-KW"/>
</dbReference>
<dbReference type="SMART" id="SM00793">
    <property type="entry name" value="AgrB"/>
    <property type="match status" value="1"/>
</dbReference>
<proteinExistence type="predicted"/>
<keyword evidence="6 8" id="KW-1133">Transmembrane helix</keyword>
<reference evidence="10" key="1">
    <citation type="submission" date="2016-06" db="EMBL/GenBank/DDBJ databases">
        <authorList>
            <person name="Nascimento L."/>
            <person name="Pereira R.V."/>
            <person name="Martins L.F."/>
            <person name="Quaggio R.B."/>
            <person name="Silva A.M."/>
            <person name="Setubal J.C."/>
        </authorList>
    </citation>
    <scope>NUCLEOTIDE SEQUENCE [LARGE SCALE GENOMIC DNA]</scope>
</reference>
<evidence type="ECO:0000256" key="5">
    <source>
        <dbReference type="ARBA" id="ARBA00022801"/>
    </source>
</evidence>
<dbReference type="InterPro" id="IPR006741">
    <property type="entry name" value="AgrB"/>
</dbReference>
<evidence type="ECO:0000256" key="4">
    <source>
        <dbReference type="ARBA" id="ARBA00022692"/>
    </source>
</evidence>
<dbReference type="AlphaFoldDB" id="A0A1Y3PP29"/>
<gene>
    <name evidence="9" type="ORF">BAA01_01610</name>
</gene>
<dbReference type="Pfam" id="PF04647">
    <property type="entry name" value="AgrB"/>
    <property type="match status" value="1"/>
</dbReference>
<dbReference type="EMBL" id="LZRT01000094">
    <property type="protein sequence ID" value="OUM86069.1"/>
    <property type="molecule type" value="Genomic_DNA"/>
</dbReference>
<name>A0A1Y3PP29_9BACI</name>
<feature type="transmembrane region" description="Helical" evidence="8">
    <location>
        <begin position="78"/>
        <end position="100"/>
    </location>
</feature>
<feature type="transmembrane region" description="Helical" evidence="8">
    <location>
        <begin position="37"/>
        <end position="66"/>
    </location>
</feature>
<evidence type="ECO:0000256" key="7">
    <source>
        <dbReference type="ARBA" id="ARBA00023136"/>
    </source>
</evidence>
<evidence type="ECO:0000256" key="6">
    <source>
        <dbReference type="ARBA" id="ARBA00022989"/>
    </source>
</evidence>
<evidence type="ECO:0000256" key="3">
    <source>
        <dbReference type="ARBA" id="ARBA00022670"/>
    </source>
</evidence>
<feature type="transmembrane region" description="Helical" evidence="8">
    <location>
        <begin position="106"/>
        <end position="127"/>
    </location>
</feature>
<evidence type="ECO:0000313" key="9">
    <source>
        <dbReference type="EMBL" id="OUM86069.1"/>
    </source>
</evidence>
<organism evidence="9 10">
    <name type="scientific">Bacillus thermozeamaize</name>
    <dbReference type="NCBI Taxonomy" id="230954"/>
    <lineage>
        <taxon>Bacteria</taxon>
        <taxon>Bacillati</taxon>
        <taxon>Bacillota</taxon>
        <taxon>Bacilli</taxon>
        <taxon>Bacillales</taxon>
        <taxon>Bacillaceae</taxon>
        <taxon>Bacillus</taxon>
    </lineage>
</organism>
<keyword evidence="4 8" id="KW-0812">Transmembrane</keyword>
<evidence type="ECO:0000256" key="2">
    <source>
        <dbReference type="ARBA" id="ARBA00022654"/>
    </source>
</evidence>
<dbReference type="Proteomes" id="UP000196475">
    <property type="component" value="Unassembled WGS sequence"/>
</dbReference>